<sequence length="80" mass="8772">MKIWEVMVTVEVPKAGEFRHVGSALDAVDCLYSCWPGPQGDTHRMAINICLAVLDNDKPTSASREAFIAAAKDADIFVDY</sequence>
<dbReference type="Pfam" id="PF06169">
    <property type="entry name" value="DUF982"/>
    <property type="match status" value="1"/>
</dbReference>
<proteinExistence type="predicted"/>
<name>A0AAF1KPQ9_9HYPH</name>
<dbReference type="RefSeq" id="WP_206423103.1">
    <property type="nucleotide sequence ID" value="NZ_CP117255.1"/>
</dbReference>
<dbReference type="EMBL" id="CP117255">
    <property type="protein sequence ID" value="WFR95397.1"/>
    <property type="molecule type" value="Genomic_DNA"/>
</dbReference>
<evidence type="ECO:0000313" key="1">
    <source>
        <dbReference type="EMBL" id="WFR95397.1"/>
    </source>
</evidence>
<dbReference type="Proteomes" id="UP000249499">
    <property type="component" value="Chromosome"/>
</dbReference>
<dbReference type="KEGG" id="rtu:PR017_16740"/>
<protein>
    <submittedName>
        <fullName evidence="1">DUF982 domain-containing protein</fullName>
    </submittedName>
</protein>
<gene>
    <name evidence="1" type="ORF">PR017_16740</name>
</gene>
<reference evidence="2" key="2">
    <citation type="journal article" date="2023" name="MicrobiologyOpen">
        <title>Genomics of the tumorigenes clade of the family Rhizobiaceae and description of Rhizobium rhododendri sp. nov.</title>
        <authorList>
            <person name="Kuzmanovic N."/>
            <person name="diCenzo G.C."/>
            <person name="Bunk B."/>
            <person name="Sproeer C."/>
            <person name="Fruehling A."/>
            <person name="Neumann-Schaal M."/>
            <person name="Overmann J."/>
            <person name="Smalla K."/>
        </authorList>
    </citation>
    <scope>NUCLEOTIDE SEQUENCE [LARGE SCALE GENOMIC DNA]</scope>
    <source>
        <strain evidence="2">1078</strain>
    </source>
</reference>
<dbReference type="AlphaFoldDB" id="A0AAF1KPQ9"/>
<evidence type="ECO:0000313" key="2">
    <source>
        <dbReference type="Proteomes" id="UP000249499"/>
    </source>
</evidence>
<accession>A0AAF1KPQ9</accession>
<dbReference type="Gene3D" id="6.10.250.730">
    <property type="match status" value="1"/>
</dbReference>
<reference evidence="1 2" key="1">
    <citation type="journal article" date="2018" name="Sci. Rep.">
        <title>Rhizobium tumorigenes sp. nov., a novel plant tumorigenic bacterium isolated from cane gall tumors on thornless blackberry.</title>
        <authorList>
            <person name="Kuzmanovi N."/>
            <person name="Smalla K."/>
            <person name="Gronow S."/>
            <person name="PuBawska J."/>
        </authorList>
    </citation>
    <scope>NUCLEOTIDE SEQUENCE [LARGE SCALE GENOMIC DNA]</scope>
    <source>
        <strain evidence="1 2">1078</strain>
    </source>
</reference>
<keyword evidence="2" id="KW-1185">Reference proteome</keyword>
<organism evidence="1 2">
    <name type="scientific">Rhizobium tumorigenes</name>
    <dbReference type="NCBI Taxonomy" id="2041385"/>
    <lineage>
        <taxon>Bacteria</taxon>
        <taxon>Pseudomonadati</taxon>
        <taxon>Pseudomonadota</taxon>
        <taxon>Alphaproteobacteria</taxon>
        <taxon>Hyphomicrobiales</taxon>
        <taxon>Rhizobiaceae</taxon>
        <taxon>Rhizobium/Agrobacterium group</taxon>
        <taxon>Rhizobium</taxon>
    </lineage>
</organism>
<dbReference type="InterPro" id="IPR010385">
    <property type="entry name" value="DUF982"/>
</dbReference>